<accession>A0A2P4XWR2</accession>
<feature type="non-terminal residue" evidence="2">
    <location>
        <position position="220"/>
    </location>
</feature>
<sequence>MTNDVEWLGVIERQQQEIELLRQELAATGSNASSYCSERCGSDASSVASLAFSVLSMRDDASEFVDSYANMCEKMERMRAALVRKDAKLRKVRAQYRVGQEENARLRAAVTKMRSETEMHVASQDKAVEKAAQALMKSDALSAELSKLREVEALLSQDLRVAERARDDVQKHLDGAHQEVSRLAMDVRILKGDKSSLQSELHDLQQELKVKRKNESEWNE</sequence>
<keyword evidence="3" id="KW-1185">Reference proteome</keyword>
<evidence type="ECO:0000313" key="2">
    <source>
        <dbReference type="EMBL" id="POM69899.1"/>
    </source>
</evidence>
<feature type="coiled-coil region" evidence="1">
    <location>
        <begin position="187"/>
        <end position="214"/>
    </location>
</feature>
<gene>
    <name evidence="2" type="ORF">PHPALM_13772</name>
</gene>
<protein>
    <submittedName>
        <fullName evidence="2">Myosin heavy chain</fullName>
    </submittedName>
</protein>
<dbReference type="EMBL" id="NCKW01007803">
    <property type="protein sequence ID" value="POM69899.1"/>
    <property type="molecule type" value="Genomic_DNA"/>
</dbReference>
<evidence type="ECO:0000256" key="1">
    <source>
        <dbReference type="SAM" id="Coils"/>
    </source>
</evidence>
<dbReference type="Gene3D" id="6.10.250.3110">
    <property type="match status" value="1"/>
</dbReference>
<dbReference type="Proteomes" id="UP000237271">
    <property type="component" value="Unassembled WGS sequence"/>
</dbReference>
<evidence type="ECO:0000313" key="3">
    <source>
        <dbReference type="Proteomes" id="UP000237271"/>
    </source>
</evidence>
<name>A0A2P4XWR2_9STRA</name>
<keyword evidence="1" id="KW-0175">Coiled coil</keyword>
<reference evidence="2 3" key="1">
    <citation type="journal article" date="2017" name="Genome Biol. Evol.">
        <title>Phytophthora megakarya and P. palmivora, closely related causal agents of cacao black pod rot, underwent increases in genome sizes and gene numbers by different mechanisms.</title>
        <authorList>
            <person name="Ali S.S."/>
            <person name="Shao J."/>
            <person name="Lary D.J."/>
            <person name="Kronmiller B."/>
            <person name="Shen D."/>
            <person name="Strem M.D."/>
            <person name="Amoako-Attah I."/>
            <person name="Akrofi A.Y."/>
            <person name="Begoude B.A."/>
            <person name="Ten Hoopen G.M."/>
            <person name="Coulibaly K."/>
            <person name="Kebe B.I."/>
            <person name="Melnick R.L."/>
            <person name="Guiltinan M.J."/>
            <person name="Tyler B.M."/>
            <person name="Meinhardt L.W."/>
            <person name="Bailey B.A."/>
        </authorList>
    </citation>
    <scope>NUCLEOTIDE SEQUENCE [LARGE SCALE GENOMIC DNA]</scope>
    <source>
        <strain evidence="3">sbr112.9</strain>
    </source>
</reference>
<organism evidence="2 3">
    <name type="scientific">Phytophthora palmivora</name>
    <dbReference type="NCBI Taxonomy" id="4796"/>
    <lineage>
        <taxon>Eukaryota</taxon>
        <taxon>Sar</taxon>
        <taxon>Stramenopiles</taxon>
        <taxon>Oomycota</taxon>
        <taxon>Peronosporomycetes</taxon>
        <taxon>Peronosporales</taxon>
        <taxon>Peronosporaceae</taxon>
        <taxon>Phytophthora</taxon>
    </lineage>
</organism>
<comment type="caution">
    <text evidence="2">The sequence shown here is derived from an EMBL/GenBank/DDBJ whole genome shotgun (WGS) entry which is preliminary data.</text>
</comment>
<dbReference type="AlphaFoldDB" id="A0A2P4XWR2"/>
<proteinExistence type="predicted"/>
<dbReference type="OrthoDB" id="116256at2759"/>